<comment type="caution">
    <text evidence="1">The sequence shown here is derived from an EMBL/GenBank/DDBJ whole genome shotgun (WGS) entry which is preliminary data.</text>
</comment>
<dbReference type="AlphaFoldDB" id="A0A367JDF0"/>
<organism evidence="1 2">
    <name type="scientific">Rhizopus azygosporus</name>
    <name type="common">Rhizopus microsporus var. azygosporus</name>
    <dbReference type="NCBI Taxonomy" id="86630"/>
    <lineage>
        <taxon>Eukaryota</taxon>
        <taxon>Fungi</taxon>
        <taxon>Fungi incertae sedis</taxon>
        <taxon>Mucoromycota</taxon>
        <taxon>Mucoromycotina</taxon>
        <taxon>Mucoromycetes</taxon>
        <taxon>Mucorales</taxon>
        <taxon>Mucorineae</taxon>
        <taxon>Rhizopodaceae</taxon>
        <taxon>Rhizopus</taxon>
    </lineage>
</organism>
<evidence type="ECO:0000313" key="1">
    <source>
        <dbReference type="EMBL" id="RCH87954.1"/>
    </source>
</evidence>
<protein>
    <submittedName>
        <fullName evidence="1">Uncharacterized protein</fullName>
    </submittedName>
</protein>
<reference evidence="1 2" key="1">
    <citation type="journal article" date="2018" name="G3 (Bethesda)">
        <title>Phylogenetic and Phylogenomic Definition of Rhizopus Species.</title>
        <authorList>
            <person name="Gryganskyi A.P."/>
            <person name="Golan J."/>
            <person name="Dolatabadi S."/>
            <person name="Mondo S."/>
            <person name="Robb S."/>
            <person name="Idnurm A."/>
            <person name="Muszewska A."/>
            <person name="Steczkiewicz K."/>
            <person name="Masonjones S."/>
            <person name="Liao H.L."/>
            <person name="Gajdeczka M.T."/>
            <person name="Anike F."/>
            <person name="Vuek A."/>
            <person name="Anishchenko I.M."/>
            <person name="Voigt K."/>
            <person name="de Hoog G.S."/>
            <person name="Smith M.E."/>
            <person name="Heitman J."/>
            <person name="Vilgalys R."/>
            <person name="Stajich J.E."/>
        </authorList>
    </citation>
    <scope>NUCLEOTIDE SEQUENCE [LARGE SCALE GENOMIC DNA]</scope>
    <source>
        <strain evidence="1 2">CBS 357.93</strain>
    </source>
</reference>
<gene>
    <name evidence="1" type="ORF">CU097_008224</name>
</gene>
<proteinExistence type="predicted"/>
<name>A0A367JDF0_RHIAZ</name>
<evidence type="ECO:0000313" key="2">
    <source>
        <dbReference type="Proteomes" id="UP000252139"/>
    </source>
</evidence>
<keyword evidence="2" id="KW-1185">Reference proteome</keyword>
<dbReference type="Proteomes" id="UP000252139">
    <property type="component" value="Unassembled WGS sequence"/>
</dbReference>
<sequence length="98" mass="10905">MFGVLAVLKCVTADLAFASVELLEKVRLFFSMLKIPTFISGVLATGKLTSIENQCFTSSQSLWERKVFVPQQLQFCYAVKCVIEEPITAINNSNHITS</sequence>
<accession>A0A367JDF0</accession>
<dbReference type="EMBL" id="PJQL01001559">
    <property type="protein sequence ID" value="RCH87954.1"/>
    <property type="molecule type" value="Genomic_DNA"/>
</dbReference>